<keyword evidence="3 5" id="KW-0346">Stress response</keyword>
<dbReference type="Gene3D" id="1.10.10.10">
    <property type="entry name" value="Winged helix-like DNA-binding domain superfamily/Winged helix DNA-binding domain"/>
    <property type="match status" value="1"/>
</dbReference>
<dbReference type="AlphaFoldDB" id="A0A0P9GG18"/>
<dbReference type="GO" id="GO:0045892">
    <property type="term" value="P:negative regulation of DNA-templated transcription"/>
    <property type="evidence" value="ECO:0007669"/>
    <property type="project" value="UniProtKB-UniRule"/>
</dbReference>
<dbReference type="PANTHER" id="PTHR34824:SF1">
    <property type="entry name" value="HEAT-INDUCIBLE TRANSCRIPTION REPRESSOR HRCA"/>
    <property type="match status" value="1"/>
</dbReference>
<accession>A0A0P9GG18</accession>
<dbReference type="OrthoDB" id="9783139at2"/>
<dbReference type="InterPro" id="IPR005104">
    <property type="entry name" value="WHTH_HrcA_DNA-bd"/>
</dbReference>
<evidence type="ECO:0000256" key="5">
    <source>
        <dbReference type="HAMAP-Rule" id="MF_00081"/>
    </source>
</evidence>
<proteinExistence type="inferred from homology"/>
<feature type="domain" description="Heat-inducible transcription repressor HrcA C-terminal" evidence="6">
    <location>
        <begin position="104"/>
        <end position="326"/>
    </location>
</feature>
<keyword evidence="2 5" id="KW-0805">Transcription regulation</keyword>
<organism evidence="8 9">
    <name type="scientific">Alicyclobacillus ferrooxydans</name>
    <dbReference type="NCBI Taxonomy" id="471514"/>
    <lineage>
        <taxon>Bacteria</taxon>
        <taxon>Bacillati</taxon>
        <taxon>Bacillota</taxon>
        <taxon>Bacilli</taxon>
        <taxon>Bacillales</taxon>
        <taxon>Alicyclobacillaceae</taxon>
        <taxon>Alicyclobacillus</taxon>
    </lineage>
</organism>
<keyword evidence="1 5" id="KW-0678">Repressor</keyword>
<dbReference type="Gene3D" id="3.30.450.40">
    <property type="match status" value="1"/>
</dbReference>
<sequence length="349" mass="38792">MLTPRQQMILSAIVENYVRSAEPVGSRTLSKNQDFHLSPATIRNEMADLEELGFLDQPHTSAGRIPSQKGYRYYVDNLQPSLDLDSSAVRALRELFRQRMDEMERVVQQTSIVLSHLTQYTAIVLGPQVNNEKIHHIQLIPIGHNKAVAILVTDTGRVSNRQVQLSDDISSEEVARMVELMNHRLHGVPMTRLKSSVYRELATEMASTLEHYEDAISLLDEFGRVPGEDSGRVYVGGAMQMLDQPEFRDVDKVRPLLEMLEKAESSGLQRVVTVDGPGIQVRIGMENDNPTLQDCTVISAAYTAGGQPVGSLGIIGPTRMNYGRVIQILDMVSQALTVAMNERMHGNSG</sequence>
<dbReference type="Pfam" id="PF03444">
    <property type="entry name" value="WHD_HrcA"/>
    <property type="match status" value="1"/>
</dbReference>
<dbReference type="InterPro" id="IPR036390">
    <property type="entry name" value="WH_DNA-bd_sf"/>
</dbReference>
<dbReference type="GO" id="GO:0003677">
    <property type="term" value="F:DNA binding"/>
    <property type="evidence" value="ECO:0007669"/>
    <property type="project" value="InterPro"/>
</dbReference>
<evidence type="ECO:0000256" key="3">
    <source>
        <dbReference type="ARBA" id="ARBA00023016"/>
    </source>
</evidence>
<evidence type="ECO:0000313" key="9">
    <source>
        <dbReference type="Proteomes" id="UP000050482"/>
    </source>
</evidence>
<dbReference type="PATRIC" id="fig|471514.4.peg.2328"/>
<dbReference type="SUPFAM" id="SSF46785">
    <property type="entry name" value="Winged helix' DNA-binding domain"/>
    <property type="match status" value="1"/>
</dbReference>
<dbReference type="InterPro" id="IPR021153">
    <property type="entry name" value="HrcA_C"/>
</dbReference>
<reference evidence="8 9" key="1">
    <citation type="submission" date="2015-09" db="EMBL/GenBank/DDBJ databases">
        <title>Draft genome sequence of Alicyclobacillus ferrooxydans DSM 22381.</title>
        <authorList>
            <person name="Hemp J."/>
        </authorList>
    </citation>
    <scope>NUCLEOTIDE SEQUENCE [LARGE SCALE GENOMIC DNA]</scope>
    <source>
        <strain evidence="8 9">TC-34</strain>
    </source>
</reference>
<dbReference type="NCBIfam" id="TIGR00331">
    <property type="entry name" value="hrcA"/>
    <property type="match status" value="1"/>
</dbReference>
<dbReference type="InterPro" id="IPR036388">
    <property type="entry name" value="WH-like_DNA-bd_sf"/>
</dbReference>
<evidence type="ECO:0000256" key="4">
    <source>
        <dbReference type="ARBA" id="ARBA00023163"/>
    </source>
</evidence>
<evidence type="ECO:0000256" key="2">
    <source>
        <dbReference type="ARBA" id="ARBA00023015"/>
    </source>
</evidence>
<dbReference type="SUPFAM" id="SSF55781">
    <property type="entry name" value="GAF domain-like"/>
    <property type="match status" value="1"/>
</dbReference>
<comment type="function">
    <text evidence="5">Negative regulator of class I heat shock genes (grpE-dnaK-dnaJ and groELS operons). Prevents heat-shock induction of these operons.</text>
</comment>
<dbReference type="Gene3D" id="3.30.390.60">
    <property type="entry name" value="Heat-inducible transcription repressor hrca homolog, domain 3"/>
    <property type="match status" value="1"/>
</dbReference>
<comment type="caution">
    <text evidence="8">The sequence shown here is derived from an EMBL/GenBank/DDBJ whole genome shotgun (WGS) entry which is preliminary data.</text>
</comment>
<evidence type="ECO:0000259" key="7">
    <source>
        <dbReference type="Pfam" id="PF03444"/>
    </source>
</evidence>
<dbReference type="PIRSF" id="PIRSF005485">
    <property type="entry name" value="HrcA"/>
    <property type="match status" value="1"/>
</dbReference>
<comment type="similarity">
    <text evidence="5">Belongs to the HrcA family.</text>
</comment>
<dbReference type="InterPro" id="IPR023120">
    <property type="entry name" value="WHTH_transcript_rep_HrcA_IDD"/>
</dbReference>
<evidence type="ECO:0000256" key="1">
    <source>
        <dbReference type="ARBA" id="ARBA00022491"/>
    </source>
</evidence>
<keyword evidence="4 5" id="KW-0804">Transcription</keyword>
<dbReference type="InterPro" id="IPR002571">
    <property type="entry name" value="HrcA"/>
</dbReference>
<dbReference type="Pfam" id="PF01628">
    <property type="entry name" value="HrcA"/>
    <property type="match status" value="1"/>
</dbReference>
<dbReference type="STRING" id="471514.AN477_23370"/>
<gene>
    <name evidence="5" type="primary">hrcA</name>
    <name evidence="8" type="ORF">AN477_23370</name>
</gene>
<protein>
    <recommendedName>
        <fullName evidence="5">Heat-inducible transcription repressor HrcA</fullName>
    </recommendedName>
</protein>
<dbReference type="Proteomes" id="UP000050482">
    <property type="component" value="Unassembled WGS sequence"/>
</dbReference>
<feature type="domain" description="Winged helix-turn-helix transcription repressor HrcA DNA-binding" evidence="7">
    <location>
        <begin position="1"/>
        <end position="72"/>
    </location>
</feature>
<evidence type="ECO:0000313" key="8">
    <source>
        <dbReference type="EMBL" id="KPV38970.1"/>
    </source>
</evidence>
<dbReference type="EMBL" id="LJCO01000108">
    <property type="protein sequence ID" value="KPV38970.1"/>
    <property type="molecule type" value="Genomic_DNA"/>
</dbReference>
<dbReference type="HAMAP" id="MF_00081">
    <property type="entry name" value="HrcA"/>
    <property type="match status" value="1"/>
</dbReference>
<dbReference type="InterPro" id="IPR029016">
    <property type="entry name" value="GAF-like_dom_sf"/>
</dbReference>
<name>A0A0P9GG18_9BACL</name>
<dbReference type="PANTHER" id="PTHR34824">
    <property type="entry name" value="HEAT-INDUCIBLE TRANSCRIPTION REPRESSOR HRCA"/>
    <property type="match status" value="1"/>
</dbReference>
<keyword evidence="9" id="KW-1185">Reference proteome</keyword>
<dbReference type="RefSeq" id="WP_054971584.1">
    <property type="nucleotide sequence ID" value="NZ_LJCO01000108.1"/>
</dbReference>
<evidence type="ECO:0000259" key="6">
    <source>
        <dbReference type="Pfam" id="PF01628"/>
    </source>
</evidence>